<evidence type="ECO:0000256" key="1">
    <source>
        <dbReference type="ARBA" id="ARBA00023125"/>
    </source>
</evidence>
<dbReference type="STRING" id="93684.SAMN05421853_11766"/>
<dbReference type="PROSITE" id="PS51898">
    <property type="entry name" value="TYR_RECOMBINASE"/>
    <property type="match status" value="1"/>
</dbReference>
<dbReference type="RefSeq" id="WP_093015388.1">
    <property type="nucleotide sequence ID" value="NZ_FOXV01000017.1"/>
</dbReference>
<dbReference type="SUPFAM" id="SSF56349">
    <property type="entry name" value="DNA breaking-rejoining enzymes"/>
    <property type="match status" value="1"/>
</dbReference>
<dbReference type="Gene3D" id="1.10.443.10">
    <property type="entry name" value="Intergrase catalytic core"/>
    <property type="match status" value="1"/>
</dbReference>
<dbReference type="GO" id="GO:0015074">
    <property type="term" value="P:DNA integration"/>
    <property type="evidence" value="ECO:0007669"/>
    <property type="project" value="InterPro"/>
</dbReference>
<protein>
    <submittedName>
        <fullName evidence="4">Site-specific recombinase XerC</fullName>
    </submittedName>
</protein>
<dbReference type="InterPro" id="IPR010998">
    <property type="entry name" value="Integrase_recombinase_N"/>
</dbReference>
<evidence type="ECO:0000259" key="3">
    <source>
        <dbReference type="PROSITE" id="PS51898"/>
    </source>
</evidence>
<dbReference type="Pfam" id="PF00589">
    <property type="entry name" value="Phage_integrase"/>
    <property type="match status" value="1"/>
</dbReference>
<keyword evidence="1" id="KW-0238">DNA-binding</keyword>
<evidence type="ECO:0000313" key="4">
    <source>
        <dbReference type="EMBL" id="SFQ66515.1"/>
    </source>
</evidence>
<dbReference type="InterPro" id="IPR002104">
    <property type="entry name" value="Integrase_catalytic"/>
</dbReference>
<dbReference type="Proteomes" id="UP000243106">
    <property type="component" value="Unassembled WGS sequence"/>
</dbReference>
<feature type="domain" description="Tyr recombinase" evidence="3">
    <location>
        <begin position="159"/>
        <end position="332"/>
    </location>
</feature>
<dbReference type="GO" id="GO:0006310">
    <property type="term" value="P:DNA recombination"/>
    <property type="evidence" value="ECO:0007669"/>
    <property type="project" value="UniProtKB-KW"/>
</dbReference>
<accession>A0A1I6ACX1</accession>
<proteinExistence type="predicted"/>
<dbReference type="InterPro" id="IPR013762">
    <property type="entry name" value="Integrase-like_cat_sf"/>
</dbReference>
<dbReference type="InterPro" id="IPR011010">
    <property type="entry name" value="DNA_brk_join_enz"/>
</dbReference>
<dbReference type="EMBL" id="FOXV01000017">
    <property type="protein sequence ID" value="SFQ66515.1"/>
    <property type="molecule type" value="Genomic_DNA"/>
</dbReference>
<reference evidence="5" key="1">
    <citation type="submission" date="2016-10" db="EMBL/GenBank/DDBJ databases">
        <authorList>
            <person name="Varghese N."/>
            <person name="Submissions S."/>
        </authorList>
    </citation>
    <scope>NUCLEOTIDE SEQUENCE [LARGE SCALE GENOMIC DNA]</scope>
    <source>
        <strain evidence="5">JCM 10271</strain>
    </source>
</reference>
<dbReference type="Gene3D" id="1.10.150.130">
    <property type="match status" value="1"/>
</dbReference>
<keyword evidence="5" id="KW-1185">Reference proteome</keyword>
<organism evidence="4 5">
    <name type="scientific">Roseivivax halotolerans</name>
    <dbReference type="NCBI Taxonomy" id="93684"/>
    <lineage>
        <taxon>Bacteria</taxon>
        <taxon>Pseudomonadati</taxon>
        <taxon>Pseudomonadota</taxon>
        <taxon>Alphaproteobacteria</taxon>
        <taxon>Rhodobacterales</taxon>
        <taxon>Roseobacteraceae</taxon>
        <taxon>Roseivivax</taxon>
    </lineage>
</organism>
<sequence length="342" mass="38856">MVKGAEGKRYLHEPKPGFIYVRKGGKYLGRIKAAPGTPDFDREYWEILTGKTHAAKTSWSALIASYRASDRWLNLKPSTRSTYERVLVYILEKNGRKDMTRLHRKDVIAAQNANRHKPKFANDIPAIMSVLCEHAIDIGWISANPAKGVRKMPIPKERQRPHVPWTDEAVATFRAEANHRARLIFEIGIGSVQRPADWVKFNWGDYDGRNLSLSQSKTSKSLVLPCDDNLKAALASEIERLGVTPHPSRPILIGEHGHRLTKSGMGQIMRRERRRLGLMVHDQHALRYRGVMELAWAGCDDDEIMSYSGHDTKEMVIKYAGLARQIMRATTAAEKRRLWAST</sequence>
<gene>
    <name evidence="4" type="ORF">SAMN05421853_11766</name>
</gene>
<keyword evidence="2" id="KW-0233">DNA recombination</keyword>
<dbReference type="GO" id="GO:0003677">
    <property type="term" value="F:DNA binding"/>
    <property type="evidence" value="ECO:0007669"/>
    <property type="project" value="UniProtKB-KW"/>
</dbReference>
<evidence type="ECO:0000256" key="2">
    <source>
        <dbReference type="ARBA" id="ARBA00023172"/>
    </source>
</evidence>
<evidence type="ECO:0000313" key="5">
    <source>
        <dbReference type="Proteomes" id="UP000243106"/>
    </source>
</evidence>
<dbReference type="AlphaFoldDB" id="A0A1I6ACX1"/>
<name>A0A1I6ACX1_9RHOB</name>